<dbReference type="EMBL" id="MU006784">
    <property type="protein sequence ID" value="KAF2640798.1"/>
    <property type="molecule type" value="Genomic_DNA"/>
</dbReference>
<evidence type="ECO:0000259" key="6">
    <source>
        <dbReference type="PROSITE" id="PS50850"/>
    </source>
</evidence>
<comment type="subcellular location">
    <subcellularLocation>
        <location evidence="1">Membrane</location>
        <topology evidence="1">Multi-pass membrane protein</topology>
    </subcellularLocation>
</comment>
<evidence type="ECO:0000256" key="1">
    <source>
        <dbReference type="ARBA" id="ARBA00004141"/>
    </source>
</evidence>
<sequence>MASTRNSVVLVDKIRHTSPSTEMATVPSVQEPDKVNDPFLVTFSSPRDSLNPKDWSTSRKWTVTDVLSASGFNRIMVSTIMAPALATIAHELDMNPTEVAMSLSIYILASAFGPMIIGPLSEVYGRETMLHTTSVWFLVWNAVCGFAHSKEVLIASRFMAGFGASSIYALAGVVLGDIWRPEQRGTSLGLYLLIPILGAAVGPIIGGLMAARTTWRWMYWSTSIFQAVMILVSLTAFRETYAPVILRRRAAKLRRTTGDDRYYTVQERLEEKKSLLSVLTRAVSRPMRLLAFHPLIQTTSIISAFYYGILYILLSSFSELWTERYKMSVEISGLHYIVLTINLNPSDASHSPFPGPFFHPFSSSSTAGLPSTISTGLSWTSQSSLSLLQCRW</sequence>
<keyword evidence="4 5" id="KW-0472">Membrane</keyword>
<dbReference type="PANTHER" id="PTHR23502">
    <property type="entry name" value="MAJOR FACILITATOR SUPERFAMILY"/>
    <property type="match status" value="1"/>
</dbReference>
<feature type="transmembrane region" description="Helical" evidence="5">
    <location>
        <begin position="289"/>
        <end position="314"/>
    </location>
</feature>
<dbReference type="InterPro" id="IPR020846">
    <property type="entry name" value="MFS_dom"/>
</dbReference>
<dbReference type="InterPro" id="IPR036259">
    <property type="entry name" value="MFS_trans_sf"/>
</dbReference>
<evidence type="ECO:0000313" key="8">
    <source>
        <dbReference type="Proteomes" id="UP000799753"/>
    </source>
</evidence>
<gene>
    <name evidence="7" type="ORF">P280DRAFT_469505</name>
</gene>
<dbReference type="AlphaFoldDB" id="A0A6A6S331"/>
<dbReference type="PANTHER" id="PTHR23502:SF60">
    <property type="entry name" value="MAJOR FACILITATOR SUPERFAMILY (MFS) PROFILE DOMAIN-CONTAINING PROTEIN-RELATED"/>
    <property type="match status" value="1"/>
</dbReference>
<feature type="transmembrane region" description="Helical" evidence="5">
    <location>
        <begin position="129"/>
        <end position="148"/>
    </location>
</feature>
<keyword evidence="8" id="KW-1185">Reference proteome</keyword>
<feature type="transmembrane region" description="Helical" evidence="5">
    <location>
        <begin position="99"/>
        <end position="117"/>
    </location>
</feature>
<evidence type="ECO:0000256" key="4">
    <source>
        <dbReference type="ARBA" id="ARBA00023136"/>
    </source>
</evidence>
<dbReference type="Pfam" id="PF07690">
    <property type="entry name" value="MFS_1"/>
    <property type="match status" value="1"/>
</dbReference>
<keyword evidence="3 5" id="KW-1133">Transmembrane helix</keyword>
<evidence type="ECO:0000256" key="3">
    <source>
        <dbReference type="ARBA" id="ARBA00022989"/>
    </source>
</evidence>
<proteinExistence type="predicted"/>
<organism evidence="7 8">
    <name type="scientific">Massarina eburnea CBS 473.64</name>
    <dbReference type="NCBI Taxonomy" id="1395130"/>
    <lineage>
        <taxon>Eukaryota</taxon>
        <taxon>Fungi</taxon>
        <taxon>Dikarya</taxon>
        <taxon>Ascomycota</taxon>
        <taxon>Pezizomycotina</taxon>
        <taxon>Dothideomycetes</taxon>
        <taxon>Pleosporomycetidae</taxon>
        <taxon>Pleosporales</taxon>
        <taxon>Massarineae</taxon>
        <taxon>Massarinaceae</taxon>
        <taxon>Massarina</taxon>
    </lineage>
</organism>
<dbReference type="GO" id="GO:0022857">
    <property type="term" value="F:transmembrane transporter activity"/>
    <property type="evidence" value="ECO:0007669"/>
    <property type="project" value="InterPro"/>
</dbReference>
<feature type="domain" description="Major facilitator superfamily (MFS) profile" evidence="6">
    <location>
        <begin position="63"/>
        <end position="392"/>
    </location>
</feature>
<feature type="transmembrane region" description="Helical" evidence="5">
    <location>
        <begin position="217"/>
        <end position="237"/>
    </location>
</feature>
<protein>
    <submittedName>
        <fullName evidence="7">MFS general substrate transporter</fullName>
    </submittedName>
</protein>
<name>A0A6A6S331_9PLEO</name>
<dbReference type="SUPFAM" id="SSF103473">
    <property type="entry name" value="MFS general substrate transporter"/>
    <property type="match status" value="1"/>
</dbReference>
<accession>A0A6A6S331</accession>
<evidence type="ECO:0000256" key="2">
    <source>
        <dbReference type="ARBA" id="ARBA00022692"/>
    </source>
</evidence>
<dbReference type="PROSITE" id="PS50850">
    <property type="entry name" value="MFS"/>
    <property type="match status" value="1"/>
</dbReference>
<evidence type="ECO:0000256" key="5">
    <source>
        <dbReference type="SAM" id="Phobius"/>
    </source>
</evidence>
<dbReference type="GO" id="GO:0016020">
    <property type="term" value="C:membrane"/>
    <property type="evidence" value="ECO:0007669"/>
    <property type="project" value="UniProtKB-SubCell"/>
</dbReference>
<dbReference type="Gene3D" id="1.20.1250.20">
    <property type="entry name" value="MFS general substrate transporter like domains"/>
    <property type="match status" value="1"/>
</dbReference>
<keyword evidence="2 5" id="KW-0812">Transmembrane</keyword>
<feature type="transmembrane region" description="Helical" evidence="5">
    <location>
        <begin position="154"/>
        <end position="176"/>
    </location>
</feature>
<dbReference type="PRINTS" id="PR01036">
    <property type="entry name" value="TCRTETB"/>
</dbReference>
<evidence type="ECO:0000313" key="7">
    <source>
        <dbReference type="EMBL" id="KAF2640798.1"/>
    </source>
</evidence>
<feature type="transmembrane region" description="Helical" evidence="5">
    <location>
        <begin position="188"/>
        <end position="211"/>
    </location>
</feature>
<reference evidence="7" key="1">
    <citation type="journal article" date="2020" name="Stud. Mycol.">
        <title>101 Dothideomycetes genomes: a test case for predicting lifestyles and emergence of pathogens.</title>
        <authorList>
            <person name="Haridas S."/>
            <person name="Albert R."/>
            <person name="Binder M."/>
            <person name="Bloem J."/>
            <person name="Labutti K."/>
            <person name="Salamov A."/>
            <person name="Andreopoulos B."/>
            <person name="Baker S."/>
            <person name="Barry K."/>
            <person name="Bills G."/>
            <person name="Bluhm B."/>
            <person name="Cannon C."/>
            <person name="Castanera R."/>
            <person name="Culley D."/>
            <person name="Daum C."/>
            <person name="Ezra D."/>
            <person name="Gonzalez J."/>
            <person name="Henrissat B."/>
            <person name="Kuo A."/>
            <person name="Liang C."/>
            <person name="Lipzen A."/>
            <person name="Lutzoni F."/>
            <person name="Magnuson J."/>
            <person name="Mondo S."/>
            <person name="Nolan M."/>
            <person name="Ohm R."/>
            <person name="Pangilinan J."/>
            <person name="Park H.-J."/>
            <person name="Ramirez L."/>
            <person name="Alfaro M."/>
            <person name="Sun H."/>
            <person name="Tritt A."/>
            <person name="Yoshinaga Y."/>
            <person name="Zwiers L.-H."/>
            <person name="Turgeon B."/>
            <person name="Goodwin S."/>
            <person name="Spatafora J."/>
            <person name="Crous P."/>
            <person name="Grigoriev I."/>
        </authorList>
    </citation>
    <scope>NUCLEOTIDE SEQUENCE</scope>
    <source>
        <strain evidence="7">CBS 473.64</strain>
    </source>
</reference>
<dbReference type="InterPro" id="IPR011701">
    <property type="entry name" value="MFS"/>
</dbReference>
<dbReference type="OrthoDB" id="6770063at2759"/>
<dbReference type="Proteomes" id="UP000799753">
    <property type="component" value="Unassembled WGS sequence"/>
</dbReference>